<protein>
    <recommendedName>
        <fullName evidence="6 7">Methionine aminopeptidase</fullName>
        <shortName evidence="6">MAP</shortName>
        <shortName evidence="6">MetAP</shortName>
        <ecNumber evidence="6 7">3.4.11.18</ecNumber>
    </recommendedName>
    <alternativeName>
        <fullName evidence="6">Peptidase M</fullName>
    </alternativeName>
</protein>
<dbReference type="NCBIfam" id="TIGR00500">
    <property type="entry name" value="met_pdase_I"/>
    <property type="match status" value="1"/>
</dbReference>
<comment type="similarity">
    <text evidence="6">Belongs to the peptidase M24A family. Methionine aminopeptidase type 1 subfamily.</text>
</comment>
<keyword evidence="4 6" id="KW-0479">Metal-binding</keyword>
<keyword evidence="10" id="KW-1185">Reference proteome</keyword>
<feature type="domain" description="Peptidase M24" evidence="8">
    <location>
        <begin position="12"/>
        <end position="242"/>
    </location>
</feature>
<comment type="cofactor">
    <cofactor evidence="6">
        <name>Co(2+)</name>
        <dbReference type="ChEBI" id="CHEBI:48828"/>
    </cofactor>
    <cofactor evidence="6">
        <name>Zn(2+)</name>
        <dbReference type="ChEBI" id="CHEBI:29105"/>
    </cofactor>
    <cofactor evidence="6">
        <name>Mn(2+)</name>
        <dbReference type="ChEBI" id="CHEBI:29035"/>
    </cofactor>
    <cofactor evidence="6">
        <name>Fe(2+)</name>
        <dbReference type="ChEBI" id="CHEBI:29033"/>
    </cofactor>
    <text evidence="6">Binds 2 divalent metal cations per subunit. Has a high-affinity and a low affinity metal-binding site. The true nature of the physiological cofactor is under debate. The enzyme is active with cobalt, zinc, manganese or divalent iron ions. Most likely, methionine aminopeptidases function as mononuclear Fe(2+)-metalloproteases under physiological conditions, and the catalytically relevant metal-binding site has been assigned to the histidine-containing high-affinity site.</text>
</comment>
<comment type="caution">
    <text evidence="9">The sequence shown here is derived from an EMBL/GenBank/DDBJ whole genome shotgun (WGS) entry which is preliminary data.</text>
</comment>
<dbReference type="InterPro" id="IPR002467">
    <property type="entry name" value="Pept_M24A_MAP1"/>
</dbReference>
<dbReference type="GO" id="GO:0004239">
    <property type="term" value="F:initiator methionyl aminopeptidase activity"/>
    <property type="evidence" value="ECO:0007669"/>
    <property type="project" value="UniProtKB-UniRule"/>
</dbReference>
<evidence type="ECO:0000256" key="2">
    <source>
        <dbReference type="ARBA" id="ARBA00022438"/>
    </source>
</evidence>
<keyword evidence="3 6" id="KW-0645">Protease</keyword>
<dbReference type="Proteomes" id="UP000778951">
    <property type="component" value="Unassembled WGS sequence"/>
</dbReference>
<dbReference type="GO" id="GO:0046872">
    <property type="term" value="F:metal ion binding"/>
    <property type="evidence" value="ECO:0007669"/>
    <property type="project" value="UniProtKB-UniRule"/>
</dbReference>
<dbReference type="EC" id="3.4.11.18" evidence="6 7"/>
<evidence type="ECO:0000313" key="10">
    <source>
        <dbReference type="Proteomes" id="UP000778951"/>
    </source>
</evidence>
<feature type="binding site" evidence="6">
    <location>
        <position position="94"/>
    </location>
    <ligand>
        <name>a divalent metal cation</name>
        <dbReference type="ChEBI" id="CHEBI:60240"/>
        <label>1</label>
    </ligand>
</feature>
<keyword evidence="5 6" id="KW-0378">Hydrolase</keyword>
<dbReference type="InterPro" id="IPR001714">
    <property type="entry name" value="Pept_M24_MAP"/>
</dbReference>
<name>A0A968GHV5_9SPIO</name>
<dbReference type="PANTHER" id="PTHR43330">
    <property type="entry name" value="METHIONINE AMINOPEPTIDASE"/>
    <property type="match status" value="1"/>
</dbReference>
<evidence type="ECO:0000256" key="7">
    <source>
        <dbReference type="RuleBase" id="RU003653"/>
    </source>
</evidence>
<dbReference type="Gene3D" id="3.90.230.10">
    <property type="entry name" value="Creatinase/methionine aminopeptidase superfamily"/>
    <property type="match status" value="1"/>
</dbReference>
<dbReference type="InterPro" id="IPR036005">
    <property type="entry name" value="Creatinase/aminopeptidase-like"/>
</dbReference>
<evidence type="ECO:0000256" key="4">
    <source>
        <dbReference type="ARBA" id="ARBA00022723"/>
    </source>
</evidence>
<dbReference type="InterPro" id="IPR000994">
    <property type="entry name" value="Pept_M24"/>
</dbReference>
<keyword evidence="2 6" id="KW-0031">Aminopeptidase</keyword>
<sequence length="251" mass="27203">MIKLKTKKEIAGIKSSCQLLAGGFRELTPLMRAGVSGLEINQWAEEYAKKHNAKPSFSTYGGFPTATCISVNHCVIHGVPNAQPFKEGDIVGIDFGLELNGFFSDMAITFAIGTISNSAQKLLEDTKASLMLGIEAVDSENGRIQDIGKAISAFLKPKGYGIVHDFCGHGVGLAVHEDPQISHDYPSFGANPRFKEGMVFAIEPMINLGSPDVYVDRKDKWSVYTKDGALSAHFEHTIAITENGIEILTLI</sequence>
<dbReference type="EMBL" id="JAATLM010000001">
    <property type="protein sequence ID" value="NIZ68925.1"/>
    <property type="molecule type" value="Genomic_DNA"/>
</dbReference>
<dbReference type="GO" id="GO:0005829">
    <property type="term" value="C:cytosol"/>
    <property type="evidence" value="ECO:0007669"/>
    <property type="project" value="TreeGrafter"/>
</dbReference>
<dbReference type="RefSeq" id="WP_167695037.1">
    <property type="nucleotide sequence ID" value="NZ_CP118181.1"/>
</dbReference>
<gene>
    <name evidence="6 9" type="primary">map</name>
    <name evidence="9" type="ORF">HCT48_01660</name>
</gene>
<evidence type="ECO:0000313" key="9">
    <source>
        <dbReference type="EMBL" id="NIZ68925.1"/>
    </source>
</evidence>
<dbReference type="SUPFAM" id="SSF55920">
    <property type="entry name" value="Creatinase/aminopeptidase"/>
    <property type="match status" value="1"/>
</dbReference>
<evidence type="ECO:0000256" key="1">
    <source>
        <dbReference type="ARBA" id="ARBA00002521"/>
    </source>
</evidence>
<feature type="binding site" evidence="6">
    <location>
        <position position="235"/>
    </location>
    <ligand>
        <name>a divalent metal cation</name>
        <dbReference type="ChEBI" id="CHEBI:60240"/>
        <label>1</label>
    </ligand>
</feature>
<feature type="binding site" evidence="6">
    <location>
        <position position="235"/>
    </location>
    <ligand>
        <name>a divalent metal cation</name>
        <dbReference type="ChEBI" id="CHEBI:60240"/>
        <label>2</label>
        <note>catalytic</note>
    </ligand>
</feature>
<feature type="binding site" evidence="6">
    <location>
        <position position="105"/>
    </location>
    <ligand>
        <name>a divalent metal cation</name>
        <dbReference type="ChEBI" id="CHEBI:60240"/>
        <label>2</label>
        <note>catalytic</note>
    </ligand>
</feature>
<dbReference type="PANTHER" id="PTHR43330:SF27">
    <property type="entry name" value="METHIONINE AMINOPEPTIDASE"/>
    <property type="match status" value="1"/>
</dbReference>
<dbReference type="PRINTS" id="PR00599">
    <property type="entry name" value="MAPEPTIDASE"/>
</dbReference>
<dbReference type="Pfam" id="PF00557">
    <property type="entry name" value="Peptidase_M24"/>
    <property type="match status" value="1"/>
</dbReference>
<accession>A0A968GHV5</accession>
<evidence type="ECO:0000256" key="5">
    <source>
        <dbReference type="ARBA" id="ARBA00022801"/>
    </source>
</evidence>
<dbReference type="GO" id="GO:0006508">
    <property type="term" value="P:proteolysis"/>
    <property type="evidence" value="ECO:0007669"/>
    <property type="project" value="UniProtKB-KW"/>
</dbReference>
<organism evidence="9 10">
    <name type="scientific">Entomospira culicis</name>
    <dbReference type="NCBI Taxonomy" id="2719989"/>
    <lineage>
        <taxon>Bacteria</taxon>
        <taxon>Pseudomonadati</taxon>
        <taxon>Spirochaetota</taxon>
        <taxon>Spirochaetia</taxon>
        <taxon>Spirochaetales</taxon>
        <taxon>Spirochaetaceae</taxon>
        <taxon>Entomospira</taxon>
    </lineage>
</organism>
<feature type="binding site" evidence="6">
    <location>
        <position position="203"/>
    </location>
    <ligand>
        <name>a divalent metal cation</name>
        <dbReference type="ChEBI" id="CHEBI:60240"/>
        <label>2</label>
        <note>catalytic</note>
    </ligand>
</feature>
<reference evidence="9" key="1">
    <citation type="submission" date="2020-03" db="EMBL/GenBank/DDBJ databases">
        <title>Spirochaetal bacteria isolated from arthropods constitute a novel genus Entomospira genus novum within the order Spirochaetales.</title>
        <authorList>
            <person name="Grana-Miraglia L."/>
            <person name="Sikutova S."/>
            <person name="Fingerle V."/>
            <person name="Sing A."/>
            <person name="Castillo-Ramirez S."/>
            <person name="Margos G."/>
            <person name="Rudolf I."/>
        </authorList>
    </citation>
    <scope>NUCLEOTIDE SEQUENCE</scope>
    <source>
        <strain evidence="9">BR149</strain>
    </source>
</reference>
<evidence type="ECO:0000259" key="8">
    <source>
        <dbReference type="Pfam" id="PF00557"/>
    </source>
</evidence>
<evidence type="ECO:0000256" key="3">
    <source>
        <dbReference type="ARBA" id="ARBA00022670"/>
    </source>
</evidence>
<feature type="binding site" evidence="6">
    <location>
        <position position="77"/>
    </location>
    <ligand>
        <name>substrate</name>
    </ligand>
</feature>
<evidence type="ECO:0000256" key="6">
    <source>
        <dbReference type="HAMAP-Rule" id="MF_01974"/>
    </source>
</evidence>
<comment type="catalytic activity">
    <reaction evidence="6 7">
        <text>Release of N-terminal amino acids, preferentially methionine, from peptides and arylamides.</text>
        <dbReference type="EC" id="3.4.11.18"/>
    </reaction>
</comment>
<proteinExistence type="inferred from homology"/>
<feature type="binding site" evidence="6">
    <location>
        <position position="105"/>
    </location>
    <ligand>
        <name>a divalent metal cation</name>
        <dbReference type="ChEBI" id="CHEBI:60240"/>
        <label>1</label>
    </ligand>
</feature>
<feature type="binding site" evidence="6">
    <location>
        <position position="176"/>
    </location>
    <ligand>
        <name>substrate</name>
    </ligand>
</feature>
<comment type="function">
    <text evidence="1 6">Removes the N-terminal methionine from nascent proteins. The N-terminal methionine is often cleaved when the second residue in the primary sequence is small and uncharged (Met-Ala-, Cys, Gly, Pro, Ser, Thr, or Val). Requires deformylation of the N(alpha)-formylated initiator methionine before it can be hydrolyzed.</text>
</comment>
<comment type="subunit">
    <text evidence="6">Monomer.</text>
</comment>
<dbReference type="GO" id="GO:0070006">
    <property type="term" value="F:metalloaminopeptidase activity"/>
    <property type="evidence" value="ECO:0007669"/>
    <property type="project" value="UniProtKB-UniRule"/>
</dbReference>
<feature type="binding site" evidence="6">
    <location>
        <position position="169"/>
    </location>
    <ligand>
        <name>a divalent metal cation</name>
        <dbReference type="ChEBI" id="CHEBI:60240"/>
        <label>2</label>
        <note>catalytic</note>
    </ligand>
</feature>
<dbReference type="HAMAP" id="MF_01974">
    <property type="entry name" value="MetAP_1"/>
    <property type="match status" value="1"/>
</dbReference>
<dbReference type="AlphaFoldDB" id="A0A968GHV5"/>
<dbReference type="CDD" id="cd01086">
    <property type="entry name" value="MetAP1"/>
    <property type="match status" value="1"/>
</dbReference>